<gene>
    <name evidence="2" type="ORF">ILEXP_LOCUS41635</name>
</gene>
<dbReference type="EMBL" id="CAUOFW020005891">
    <property type="protein sequence ID" value="CAK9172006.1"/>
    <property type="molecule type" value="Genomic_DNA"/>
</dbReference>
<feature type="region of interest" description="Disordered" evidence="1">
    <location>
        <begin position="205"/>
        <end position="224"/>
    </location>
</feature>
<name>A0ABC8TW08_9AQUA</name>
<dbReference type="AlphaFoldDB" id="A0ABC8TW08"/>
<organism evidence="2 3">
    <name type="scientific">Ilex paraguariensis</name>
    <name type="common">yerba mate</name>
    <dbReference type="NCBI Taxonomy" id="185542"/>
    <lineage>
        <taxon>Eukaryota</taxon>
        <taxon>Viridiplantae</taxon>
        <taxon>Streptophyta</taxon>
        <taxon>Embryophyta</taxon>
        <taxon>Tracheophyta</taxon>
        <taxon>Spermatophyta</taxon>
        <taxon>Magnoliopsida</taxon>
        <taxon>eudicotyledons</taxon>
        <taxon>Gunneridae</taxon>
        <taxon>Pentapetalae</taxon>
        <taxon>asterids</taxon>
        <taxon>campanulids</taxon>
        <taxon>Aquifoliales</taxon>
        <taxon>Aquifoliaceae</taxon>
        <taxon>Ilex</taxon>
    </lineage>
</organism>
<comment type="caution">
    <text evidence="2">The sequence shown here is derived from an EMBL/GenBank/DDBJ whole genome shotgun (WGS) entry which is preliminary data.</text>
</comment>
<dbReference type="PANTHER" id="PTHR36708:SF1">
    <property type="entry name" value="SUCCINATE DEHYDROGENASE SUBUNIT 6, MITOCHONDRIAL"/>
    <property type="match status" value="1"/>
</dbReference>
<dbReference type="PANTHER" id="PTHR36708">
    <property type="entry name" value="SUCCINATE DEHYDROGENASE SUBUNIT 6, MITOCHONDRIAL"/>
    <property type="match status" value="1"/>
</dbReference>
<reference evidence="2 3" key="1">
    <citation type="submission" date="2024-02" db="EMBL/GenBank/DDBJ databases">
        <authorList>
            <person name="Vignale AGUSTIN F."/>
            <person name="Sosa J E."/>
            <person name="Modenutti C."/>
        </authorList>
    </citation>
    <scope>NUCLEOTIDE SEQUENCE [LARGE SCALE GENOMIC DNA]</scope>
</reference>
<evidence type="ECO:0008006" key="4">
    <source>
        <dbReference type="Google" id="ProtNLM"/>
    </source>
</evidence>
<evidence type="ECO:0000313" key="2">
    <source>
        <dbReference type="EMBL" id="CAK9172006.1"/>
    </source>
</evidence>
<evidence type="ECO:0000313" key="3">
    <source>
        <dbReference type="Proteomes" id="UP001642360"/>
    </source>
</evidence>
<keyword evidence="3" id="KW-1185">Reference proteome</keyword>
<accession>A0ABC8TW08</accession>
<dbReference type="InterPro" id="IPR034574">
    <property type="entry name" value="SDH6"/>
</dbReference>
<proteinExistence type="predicted"/>
<feature type="compositionally biased region" description="Polar residues" evidence="1">
    <location>
        <begin position="215"/>
        <end position="224"/>
    </location>
</feature>
<sequence length="224" mass="25089">MAESGAVYESSAESKSFFRRHWEGYKEFWSERFSILDNYSRFVKREKPLPSWSDSDVEEFIASDPVHGPTLKTAREAAKYGALGSLIGAVSTAGFAWKYSRSPHGAALSFGAGAIFGWTFGQEIGNHSLQLYRLDTMASQEASNMDLPAACFPENGYDRTRVFYETFLYPETHKLLGPNNTYGILNIHYGWGCYIAHKSGDDHQPCPSHSYAKPKTSTTVQQQL</sequence>
<protein>
    <recommendedName>
        <fullName evidence="4">Succinate dehydrogenase subunit 6, mitochondrial</fullName>
    </recommendedName>
</protein>
<evidence type="ECO:0000256" key="1">
    <source>
        <dbReference type="SAM" id="MobiDB-lite"/>
    </source>
</evidence>
<dbReference type="Proteomes" id="UP001642360">
    <property type="component" value="Unassembled WGS sequence"/>
</dbReference>